<evidence type="ECO:0000313" key="3">
    <source>
        <dbReference type="Proteomes" id="UP000654279"/>
    </source>
</evidence>
<feature type="domain" description="SGNH hydrolase-type esterase" evidence="1">
    <location>
        <begin position="2"/>
        <end position="153"/>
    </location>
</feature>
<dbReference type="Pfam" id="PF13472">
    <property type="entry name" value="Lipase_GDSL_2"/>
    <property type="match status" value="1"/>
</dbReference>
<dbReference type="PANTHER" id="PTHR30383:SF5">
    <property type="entry name" value="SGNH HYDROLASE-TYPE ESTERASE DOMAIN-CONTAINING PROTEIN"/>
    <property type="match status" value="1"/>
</dbReference>
<dbReference type="InterPro" id="IPR036514">
    <property type="entry name" value="SGNH_hydro_sf"/>
</dbReference>
<keyword evidence="3" id="KW-1185">Reference proteome</keyword>
<dbReference type="RefSeq" id="WP_249285393.1">
    <property type="nucleotide sequence ID" value="NZ_JACRSO010000003.1"/>
</dbReference>
<dbReference type="AlphaFoldDB" id="A0A926CZF8"/>
<dbReference type="GO" id="GO:0004622">
    <property type="term" value="F:phosphatidylcholine lysophospholipase activity"/>
    <property type="evidence" value="ECO:0007669"/>
    <property type="project" value="TreeGrafter"/>
</dbReference>
<comment type="caution">
    <text evidence="2">The sequence shown here is derived from an EMBL/GenBank/DDBJ whole genome shotgun (WGS) entry which is preliminary data.</text>
</comment>
<protein>
    <submittedName>
        <fullName evidence="2">GDSL family lipase</fullName>
    </submittedName>
</protein>
<evidence type="ECO:0000259" key="1">
    <source>
        <dbReference type="Pfam" id="PF13472"/>
    </source>
</evidence>
<dbReference type="InterPro" id="IPR013830">
    <property type="entry name" value="SGNH_hydro"/>
</dbReference>
<dbReference type="InterPro" id="IPR051532">
    <property type="entry name" value="Ester_Hydrolysis_Enzymes"/>
</dbReference>
<sequence length="166" mass="18250">MLGDSLTAGCAWQEYEPDKVVLNRGVGSDISEGVLNRLDSVTKHRPDEVMLMIGINDLVKGIAREEIVENVTQILTALKEKLPQADIFLQSVLPTNGENVAAEEIIALNNAYRYAASQTGAHYIDLYPLFATENDAMIPELTYDGVHLNGEGYVIWLQALEDSSGR</sequence>
<gene>
    <name evidence="2" type="ORF">H8699_09045</name>
</gene>
<evidence type="ECO:0000313" key="2">
    <source>
        <dbReference type="EMBL" id="MBC8529570.1"/>
    </source>
</evidence>
<organism evidence="2 3">
    <name type="scientific">Luoshenia tenuis</name>
    <dbReference type="NCBI Taxonomy" id="2763654"/>
    <lineage>
        <taxon>Bacteria</taxon>
        <taxon>Bacillati</taxon>
        <taxon>Bacillota</taxon>
        <taxon>Clostridia</taxon>
        <taxon>Christensenellales</taxon>
        <taxon>Christensenellaceae</taxon>
        <taxon>Luoshenia</taxon>
    </lineage>
</organism>
<dbReference type="PANTHER" id="PTHR30383">
    <property type="entry name" value="THIOESTERASE 1/PROTEASE 1/LYSOPHOSPHOLIPASE L1"/>
    <property type="match status" value="1"/>
</dbReference>
<dbReference type="EMBL" id="JACRSO010000003">
    <property type="protein sequence ID" value="MBC8529570.1"/>
    <property type="molecule type" value="Genomic_DNA"/>
</dbReference>
<reference evidence="2" key="1">
    <citation type="submission" date="2020-08" db="EMBL/GenBank/DDBJ databases">
        <title>Genome public.</title>
        <authorList>
            <person name="Liu C."/>
            <person name="Sun Q."/>
        </authorList>
    </citation>
    <scope>NUCLEOTIDE SEQUENCE</scope>
    <source>
        <strain evidence="2">NSJ-44</strain>
    </source>
</reference>
<dbReference type="Gene3D" id="3.40.50.1110">
    <property type="entry name" value="SGNH hydrolase"/>
    <property type="match status" value="1"/>
</dbReference>
<name>A0A926CZF8_9FIRM</name>
<dbReference type="Proteomes" id="UP000654279">
    <property type="component" value="Unassembled WGS sequence"/>
</dbReference>
<dbReference type="SUPFAM" id="SSF52266">
    <property type="entry name" value="SGNH hydrolase"/>
    <property type="match status" value="1"/>
</dbReference>
<accession>A0A926CZF8</accession>
<proteinExistence type="predicted"/>